<protein>
    <submittedName>
        <fullName evidence="2">Uncharacterized protein</fullName>
    </submittedName>
</protein>
<organism evidence="2 3">
    <name type="scientific">Mugilogobius chulae</name>
    <name type="common">yellowstripe goby</name>
    <dbReference type="NCBI Taxonomy" id="88201"/>
    <lineage>
        <taxon>Eukaryota</taxon>
        <taxon>Metazoa</taxon>
        <taxon>Chordata</taxon>
        <taxon>Craniata</taxon>
        <taxon>Vertebrata</taxon>
        <taxon>Euteleostomi</taxon>
        <taxon>Actinopterygii</taxon>
        <taxon>Neopterygii</taxon>
        <taxon>Teleostei</taxon>
        <taxon>Neoteleostei</taxon>
        <taxon>Acanthomorphata</taxon>
        <taxon>Gobiaria</taxon>
        <taxon>Gobiiformes</taxon>
        <taxon>Gobioidei</taxon>
        <taxon>Gobiidae</taxon>
        <taxon>Gobionellinae</taxon>
        <taxon>Mugilogobius</taxon>
    </lineage>
</organism>
<reference evidence="3" key="1">
    <citation type="submission" date="2024-04" db="EMBL/GenBank/DDBJ databases">
        <title>Salinicola lusitanus LLJ914,a marine bacterium isolated from the Okinawa Trough.</title>
        <authorList>
            <person name="Li J."/>
        </authorList>
    </citation>
    <scope>NUCLEOTIDE SEQUENCE [LARGE SCALE GENOMIC DNA]</scope>
</reference>
<feature type="compositionally biased region" description="Gly residues" evidence="1">
    <location>
        <begin position="126"/>
        <end position="143"/>
    </location>
</feature>
<evidence type="ECO:0000313" key="3">
    <source>
        <dbReference type="Proteomes" id="UP001460270"/>
    </source>
</evidence>
<comment type="caution">
    <text evidence="2">The sequence shown here is derived from an EMBL/GenBank/DDBJ whole genome shotgun (WGS) entry which is preliminary data.</text>
</comment>
<evidence type="ECO:0000256" key="1">
    <source>
        <dbReference type="SAM" id="MobiDB-lite"/>
    </source>
</evidence>
<feature type="region of interest" description="Disordered" evidence="1">
    <location>
        <begin position="1"/>
        <end position="189"/>
    </location>
</feature>
<name>A0AAW0PZ90_9GOBI</name>
<feature type="compositionally biased region" description="Basic and acidic residues" evidence="1">
    <location>
        <begin position="106"/>
        <end position="125"/>
    </location>
</feature>
<proteinExistence type="predicted"/>
<evidence type="ECO:0000313" key="2">
    <source>
        <dbReference type="EMBL" id="KAK7944694.1"/>
    </source>
</evidence>
<dbReference type="AlphaFoldDB" id="A0AAW0PZ90"/>
<dbReference type="EMBL" id="JBBPFD010000001">
    <property type="protein sequence ID" value="KAK7944694.1"/>
    <property type="molecule type" value="Genomic_DNA"/>
</dbReference>
<accession>A0AAW0PZ90</accession>
<sequence length="189" mass="21097">MDQEERYGQEGRGNGPGEGEVWTQEGEVWTEEGRGMAGRGEVMERVVEEGNDQEGGERYGTRGGEEVWDQEGEVWDQEEEVWDAGGRGMAREGEREGYNQGGRGYVGRERYGPLEGRGMTRRERYGQGGRVWEGPGGGRGMYPGGRRMDQEGEVWTGGEVTMEGDVWTRRERGMDSGGRYGNRDGKGEV</sequence>
<feature type="compositionally biased region" description="Acidic residues" evidence="1">
    <location>
        <begin position="66"/>
        <end position="82"/>
    </location>
</feature>
<keyword evidence="3" id="KW-1185">Reference proteome</keyword>
<dbReference type="Proteomes" id="UP001460270">
    <property type="component" value="Unassembled WGS sequence"/>
</dbReference>
<feature type="compositionally biased region" description="Basic and acidic residues" evidence="1">
    <location>
        <begin position="55"/>
        <end position="65"/>
    </location>
</feature>
<gene>
    <name evidence="2" type="ORF">WMY93_000422</name>
</gene>